<dbReference type="EMBL" id="UGQA01000001">
    <property type="protein sequence ID" value="STY94541.1"/>
    <property type="molecule type" value="Genomic_DNA"/>
</dbReference>
<dbReference type="InterPro" id="IPR032466">
    <property type="entry name" value="Metal_Hydrolase"/>
</dbReference>
<name>A0A378Q147_9GAMM</name>
<dbReference type="FunFam" id="3.20.20.140:FF:000005">
    <property type="entry name" value="TatD family hydrolase"/>
    <property type="match status" value="1"/>
</dbReference>
<dbReference type="EC" id="3.1.21.-" evidence="5"/>
<evidence type="ECO:0000256" key="2">
    <source>
        <dbReference type="ARBA" id="ARBA00022723"/>
    </source>
</evidence>
<evidence type="ECO:0000256" key="3">
    <source>
        <dbReference type="ARBA" id="ARBA00022801"/>
    </source>
</evidence>
<dbReference type="GO" id="GO:0005829">
    <property type="term" value="C:cytosol"/>
    <property type="evidence" value="ECO:0007669"/>
    <property type="project" value="TreeGrafter"/>
</dbReference>
<dbReference type="Pfam" id="PF01026">
    <property type="entry name" value="TatD_DNase"/>
    <property type="match status" value="1"/>
</dbReference>
<sequence length="292" mass="31998">MLPIIDTHTHFDVPDFDRDRAEQSRLAYDVGVRHVVLIGFLARRFDAMLACQNQLQQLAKTERVPQAHLAFGLHPAYIGQHAPDDIDILAAYLDKHGSIAIGEIGLDTFTAELKAPENYAKQQQLFDAQLNLATQHRLPVLLHIRRAHADAIAMLKAAKFVYGGIAHSFSGGIQEAKALVDLGFKIGVTGQVTNPNAKKLRHALVELVTAVGLDSLVIETDCPDFTPLPCHATHGRRNVPANLLFVLAELATLLNVEQDVLAKHLWHNSSVALQQDFGAFARVCSRLIVGGL</sequence>
<dbReference type="RefSeq" id="WP_067057625.1">
    <property type="nucleotide sequence ID" value="NZ_MXAO01000007.1"/>
</dbReference>
<evidence type="ECO:0000313" key="6">
    <source>
        <dbReference type="Proteomes" id="UP000255193"/>
    </source>
</evidence>
<dbReference type="PIRSF" id="PIRSF005902">
    <property type="entry name" value="DNase_TatD"/>
    <property type="match status" value="1"/>
</dbReference>
<dbReference type="InterPro" id="IPR001130">
    <property type="entry name" value="TatD-like"/>
</dbReference>
<dbReference type="SUPFAM" id="SSF51556">
    <property type="entry name" value="Metallo-dependent hydrolases"/>
    <property type="match status" value="1"/>
</dbReference>
<dbReference type="Proteomes" id="UP000255193">
    <property type="component" value="Unassembled WGS sequence"/>
</dbReference>
<dbReference type="CDD" id="cd01310">
    <property type="entry name" value="TatD_DNAse"/>
    <property type="match status" value="1"/>
</dbReference>
<evidence type="ECO:0000256" key="4">
    <source>
        <dbReference type="PIRSR" id="PIRSR005902-1"/>
    </source>
</evidence>
<feature type="binding site" evidence="4">
    <location>
        <position position="103"/>
    </location>
    <ligand>
        <name>a divalent metal cation</name>
        <dbReference type="ChEBI" id="CHEBI:60240"/>
        <label>1</label>
    </ligand>
</feature>
<keyword evidence="2 4" id="KW-0479">Metal-binding</keyword>
<feature type="binding site" evidence="4">
    <location>
        <position position="10"/>
    </location>
    <ligand>
        <name>a divalent metal cation</name>
        <dbReference type="ChEBI" id="CHEBI:60240"/>
        <label>1</label>
    </ligand>
</feature>
<dbReference type="GO" id="GO:0046872">
    <property type="term" value="F:metal ion binding"/>
    <property type="evidence" value="ECO:0007669"/>
    <property type="project" value="UniProtKB-KW"/>
</dbReference>
<dbReference type="Gene3D" id="3.20.20.140">
    <property type="entry name" value="Metal-dependent hydrolases"/>
    <property type="match status" value="1"/>
</dbReference>
<evidence type="ECO:0000313" key="5">
    <source>
        <dbReference type="EMBL" id="STY94541.1"/>
    </source>
</evidence>
<feature type="binding site" evidence="4">
    <location>
        <position position="167"/>
    </location>
    <ligand>
        <name>a divalent metal cation</name>
        <dbReference type="ChEBI" id="CHEBI:60240"/>
        <label>2</label>
    </ligand>
</feature>
<feature type="binding site" evidence="4">
    <location>
        <position position="143"/>
    </location>
    <ligand>
        <name>a divalent metal cation</name>
        <dbReference type="ChEBI" id="CHEBI:60240"/>
        <label>2</label>
    </ligand>
</feature>
<proteinExistence type="inferred from homology"/>
<accession>A0A378Q147</accession>
<dbReference type="PANTHER" id="PTHR46124:SF3">
    <property type="entry name" value="HYDROLASE"/>
    <property type="match status" value="1"/>
</dbReference>
<comment type="similarity">
    <text evidence="1">Belongs to the metallo-dependent hydrolases superfamily. TatD-type hydrolase family.</text>
</comment>
<keyword evidence="3 5" id="KW-0378">Hydrolase</keyword>
<reference evidence="5 6" key="1">
    <citation type="submission" date="2018-06" db="EMBL/GenBank/DDBJ databases">
        <authorList>
            <consortium name="Pathogen Informatics"/>
            <person name="Doyle S."/>
        </authorList>
    </citation>
    <scope>NUCLEOTIDE SEQUENCE [LARGE SCALE GENOMIC DNA]</scope>
    <source>
        <strain evidence="5 6">NCTC11091</strain>
    </source>
</reference>
<dbReference type="AlphaFoldDB" id="A0A378Q147"/>
<dbReference type="PROSITE" id="PS01137">
    <property type="entry name" value="TATD_1"/>
    <property type="match status" value="1"/>
</dbReference>
<gene>
    <name evidence="5" type="primary">yjjV</name>
    <name evidence="5" type="ORF">NCTC11091_00305</name>
</gene>
<dbReference type="GO" id="GO:0016788">
    <property type="term" value="F:hydrolase activity, acting on ester bonds"/>
    <property type="evidence" value="ECO:0007669"/>
    <property type="project" value="InterPro"/>
</dbReference>
<organism evidence="5 6">
    <name type="scientific">Faucicola atlantae</name>
    <dbReference type="NCBI Taxonomy" id="34059"/>
    <lineage>
        <taxon>Bacteria</taxon>
        <taxon>Pseudomonadati</taxon>
        <taxon>Pseudomonadota</taxon>
        <taxon>Gammaproteobacteria</taxon>
        <taxon>Moraxellales</taxon>
        <taxon>Moraxellaceae</taxon>
        <taxon>Faucicola</taxon>
    </lineage>
</organism>
<feature type="binding site" evidence="4">
    <location>
        <position position="8"/>
    </location>
    <ligand>
        <name>a divalent metal cation</name>
        <dbReference type="ChEBI" id="CHEBI:60240"/>
        <label>1</label>
    </ligand>
</feature>
<protein>
    <submittedName>
        <fullName evidence="5">Uncharacterized deoxyribonuclease YjjV</fullName>
        <ecNumber evidence="5">3.1.21.-</ecNumber>
    </submittedName>
</protein>
<dbReference type="PANTHER" id="PTHR46124">
    <property type="entry name" value="D-AMINOACYL-TRNA DEACYLASE"/>
    <property type="match status" value="1"/>
</dbReference>
<evidence type="ECO:0000256" key="1">
    <source>
        <dbReference type="ARBA" id="ARBA00009275"/>
    </source>
</evidence>
<feature type="binding site" evidence="4">
    <location>
        <position position="221"/>
    </location>
    <ligand>
        <name>a divalent metal cation</name>
        <dbReference type="ChEBI" id="CHEBI:60240"/>
        <label>1</label>
    </ligand>
</feature>
<dbReference type="InterPro" id="IPR018228">
    <property type="entry name" value="DNase_TatD-rel_CS"/>
</dbReference>